<evidence type="ECO:0000256" key="1">
    <source>
        <dbReference type="ARBA" id="ARBA00010690"/>
    </source>
</evidence>
<evidence type="ECO:0000313" key="4">
    <source>
        <dbReference type="Proteomes" id="UP000031838"/>
    </source>
</evidence>
<reference evidence="3 4" key="2">
    <citation type="journal article" date="2016" name="Appl. Microbiol. Biotechnol.">
        <title>Mutations improving production and secretion of extracellular lipase by Burkholderia glumae PG1.</title>
        <authorList>
            <person name="Knapp A."/>
            <person name="Voget S."/>
            <person name="Gao R."/>
            <person name="Zaburannyi N."/>
            <person name="Krysciak D."/>
            <person name="Breuer M."/>
            <person name="Hauer B."/>
            <person name="Streit W.R."/>
            <person name="Muller R."/>
            <person name="Daniel R."/>
            <person name="Jaeger K.E."/>
        </authorList>
    </citation>
    <scope>NUCLEOTIDE SEQUENCE [LARGE SCALE GENOMIC DNA]</scope>
    <source>
        <strain evidence="3 4">PG1</strain>
    </source>
</reference>
<sequence length="355" mass="39073">MAEQDQNRSEAATAYRLEQARRKGMVAKSQELGMLASFATCAAYLWIDGGRLARHVAATSAHALAGIGDVARSPAAMSAWFAAVLLDLMHLLAPVTLLTMAAAILPAVVQTRFLFAPGALRFELSRLNPVQGFQRLFSWQTLLETGRTLVKAAVYGTIMAACIAPVVVSSSHTPTTPHRLAGLLQGASLALMGKLLIAAAVFAAIDLVVVRRLFAGKMRMSRHEIRQEHKQRDGDPRIKSQRRKIRRELFQQARGLRRVREADVLITNPTHYAVGLKYLPARMAAPMVIAKGTGDFAQRLRKVAFVYGIPVVESPAMARRIFRETRVDQEIPADVYRDAAAIYLRLRARTQRAAA</sequence>
<proteinExistence type="inferred from homology"/>
<dbReference type="PANTHER" id="PTHR30531:SF12">
    <property type="entry name" value="FLAGELLAR BIOSYNTHETIC PROTEIN FLHB"/>
    <property type="match status" value="1"/>
</dbReference>
<keyword evidence="2" id="KW-1133">Transmembrane helix</keyword>
<reference evidence="4" key="1">
    <citation type="submission" date="2011-03" db="EMBL/GenBank/DDBJ databases">
        <authorList>
            <person name="Voget S."/>
            <person name="Streit W.R."/>
            <person name="Jaeger K.E."/>
            <person name="Daniel R."/>
        </authorList>
    </citation>
    <scope>NUCLEOTIDE SEQUENCE [LARGE SCALE GENOMIC DNA]</scope>
    <source>
        <strain evidence="4">PG1</strain>
    </source>
</reference>
<feature type="transmembrane region" description="Helical" evidence="2">
    <location>
        <begin position="188"/>
        <end position="210"/>
    </location>
</feature>
<dbReference type="EMBL" id="CP002580">
    <property type="protein sequence ID" value="AJK45912.1"/>
    <property type="molecule type" value="Genomic_DNA"/>
</dbReference>
<dbReference type="Proteomes" id="UP000031838">
    <property type="component" value="Chromosome 1"/>
</dbReference>
<feature type="transmembrane region" description="Helical" evidence="2">
    <location>
        <begin position="79"/>
        <end position="105"/>
    </location>
</feature>
<keyword evidence="4" id="KW-1185">Reference proteome</keyword>
<organism evidence="3 4">
    <name type="scientific">Burkholderia plantarii</name>
    <dbReference type="NCBI Taxonomy" id="41899"/>
    <lineage>
        <taxon>Bacteria</taxon>
        <taxon>Pseudomonadati</taxon>
        <taxon>Pseudomonadota</taxon>
        <taxon>Betaproteobacteria</taxon>
        <taxon>Burkholderiales</taxon>
        <taxon>Burkholderiaceae</taxon>
        <taxon>Burkholderia</taxon>
    </lineage>
</organism>
<evidence type="ECO:0000313" key="3">
    <source>
        <dbReference type="EMBL" id="AJK45912.1"/>
    </source>
</evidence>
<keyword evidence="3" id="KW-0966">Cell projection</keyword>
<dbReference type="InterPro" id="IPR029025">
    <property type="entry name" value="T3SS_substrate_exporter_C"/>
</dbReference>
<feature type="transmembrane region" description="Helical" evidence="2">
    <location>
        <begin position="149"/>
        <end position="168"/>
    </location>
</feature>
<dbReference type="InterPro" id="IPR006135">
    <property type="entry name" value="T3SS_substrate_exporter"/>
</dbReference>
<dbReference type="RefSeq" id="WP_080937116.1">
    <property type="nucleotide sequence ID" value="NZ_CP002580.1"/>
</dbReference>
<gene>
    <name evidence="3" type="primary">flhB2</name>
    <name evidence="3" type="ORF">BGL_1c13960</name>
</gene>
<dbReference type="PANTHER" id="PTHR30531">
    <property type="entry name" value="FLAGELLAR BIOSYNTHETIC PROTEIN FLHB"/>
    <property type="match status" value="1"/>
</dbReference>
<keyword evidence="2" id="KW-0472">Membrane</keyword>
<feature type="transmembrane region" description="Helical" evidence="2">
    <location>
        <begin position="31"/>
        <end position="47"/>
    </location>
</feature>
<dbReference type="AlphaFoldDB" id="A0A0B6RKU5"/>
<dbReference type="SUPFAM" id="SSF160544">
    <property type="entry name" value="EscU C-terminal domain-like"/>
    <property type="match status" value="1"/>
</dbReference>
<accession>A0A0B6RKU5</accession>
<evidence type="ECO:0000256" key="2">
    <source>
        <dbReference type="SAM" id="Phobius"/>
    </source>
</evidence>
<keyword evidence="3" id="KW-0969">Cilium</keyword>
<dbReference type="Gene3D" id="3.40.1690.10">
    <property type="entry name" value="secretion proteins EscU"/>
    <property type="match status" value="1"/>
</dbReference>
<dbReference type="GO" id="GO:0005886">
    <property type="term" value="C:plasma membrane"/>
    <property type="evidence" value="ECO:0007669"/>
    <property type="project" value="TreeGrafter"/>
</dbReference>
<keyword evidence="2" id="KW-0812">Transmembrane</keyword>
<dbReference type="HOGENOM" id="CLU_041013_1_2_4"/>
<dbReference type="KEGG" id="bgp:BGL_1c13960"/>
<dbReference type="PRINTS" id="PR00950">
    <property type="entry name" value="TYPE3IMSPROT"/>
</dbReference>
<protein>
    <submittedName>
        <fullName evidence="3">Flagellar biosynthetic protein FlhB</fullName>
    </submittedName>
</protein>
<keyword evidence="3" id="KW-0282">Flagellum</keyword>
<name>A0A0B6RKU5_BURPL</name>
<dbReference type="GO" id="GO:0009306">
    <property type="term" value="P:protein secretion"/>
    <property type="evidence" value="ECO:0007669"/>
    <property type="project" value="InterPro"/>
</dbReference>
<comment type="similarity">
    <text evidence="1">Belongs to the type III secretion exporter family.</text>
</comment>
<dbReference type="Pfam" id="PF01312">
    <property type="entry name" value="Bac_export_2"/>
    <property type="match status" value="1"/>
</dbReference>